<evidence type="ECO:0000259" key="2">
    <source>
        <dbReference type="PROSITE" id="PS51902"/>
    </source>
</evidence>
<dbReference type="KEGG" id="kphy:AOZ06_33850"/>
<evidence type="ECO:0000313" key="4">
    <source>
        <dbReference type="Proteomes" id="UP000063699"/>
    </source>
</evidence>
<keyword evidence="1" id="KW-0479">Metal-binding</keyword>
<dbReference type="Pfam" id="PF06689">
    <property type="entry name" value="zf-C4_ClpX"/>
    <property type="match status" value="1"/>
</dbReference>
<dbReference type="SUPFAM" id="SSF57716">
    <property type="entry name" value="Glucocorticoid receptor-like (DNA-binding domain)"/>
    <property type="match status" value="1"/>
</dbReference>
<dbReference type="SMART" id="SM00994">
    <property type="entry name" value="zf-C4_ClpX"/>
    <property type="match status" value="1"/>
</dbReference>
<evidence type="ECO:0000313" key="3">
    <source>
        <dbReference type="EMBL" id="ALG11203.1"/>
    </source>
</evidence>
<comment type="similarity">
    <text evidence="1">Belongs to the ClpX chaperone family.</text>
</comment>
<dbReference type="InterPro" id="IPR010603">
    <property type="entry name" value="Znf_CppX_C4"/>
</dbReference>
<keyword evidence="4" id="KW-1185">Reference proteome</keyword>
<feature type="binding site" evidence="1">
    <location>
        <position position="41"/>
    </location>
    <ligand>
        <name>Zn(2+)</name>
        <dbReference type="ChEBI" id="CHEBI:29105"/>
    </ligand>
</feature>
<accession>A0A0N9I5L9</accession>
<reference evidence="3 4" key="1">
    <citation type="submission" date="2015-07" db="EMBL/GenBank/DDBJ databases">
        <title>Genome sequencing of Kibdelosporangium phytohabitans.</title>
        <authorList>
            <person name="Qin S."/>
            <person name="Xing K."/>
        </authorList>
    </citation>
    <scope>NUCLEOTIDE SEQUENCE [LARGE SCALE GENOMIC DNA]</scope>
    <source>
        <strain evidence="3 4">KLBMP1111</strain>
    </source>
</reference>
<keyword evidence="1" id="KW-0143">Chaperone</keyword>
<organism evidence="3 4">
    <name type="scientific">Kibdelosporangium phytohabitans</name>
    <dbReference type="NCBI Taxonomy" id="860235"/>
    <lineage>
        <taxon>Bacteria</taxon>
        <taxon>Bacillati</taxon>
        <taxon>Actinomycetota</taxon>
        <taxon>Actinomycetes</taxon>
        <taxon>Pseudonocardiales</taxon>
        <taxon>Pseudonocardiaceae</taxon>
        <taxon>Kibdelosporangium</taxon>
    </lineage>
</organism>
<gene>
    <name evidence="3" type="ORF">AOZ06_33850</name>
</gene>
<feature type="binding site" evidence="1">
    <location>
        <position position="19"/>
    </location>
    <ligand>
        <name>Zn(2+)</name>
        <dbReference type="ChEBI" id="CHEBI:29105"/>
    </ligand>
</feature>
<name>A0A0N9I5L9_9PSEU</name>
<feature type="binding site" evidence="1">
    <location>
        <position position="16"/>
    </location>
    <ligand>
        <name>Zn(2+)</name>
        <dbReference type="ChEBI" id="CHEBI:29105"/>
    </ligand>
</feature>
<protein>
    <recommendedName>
        <fullName evidence="2">ClpX-type ZB domain-containing protein</fullName>
    </recommendedName>
</protein>
<sequence>MTRSLVRMSTRTKLACSFCAKSEDEVAKLVAGPGVYICDGCVSLASTVIAEAKAQDEEAE</sequence>
<dbReference type="InterPro" id="IPR059188">
    <property type="entry name" value="Znf_CLPX-like"/>
</dbReference>
<dbReference type="GO" id="GO:0008270">
    <property type="term" value="F:zinc ion binding"/>
    <property type="evidence" value="ECO:0007669"/>
    <property type="project" value="UniProtKB-UniRule"/>
</dbReference>
<dbReference type="Gene3D" id="6.20.220.10">
    <property type="entry name" value="ClpX chaperone, C4-type zinc finger domain"/>
    <property type="match status" value="1"/>
</dbReference>
<feature type="binding site" evidence="1">
    <location>
        <position position="38"/>
    </location>
    <ligand>
        <name>Zn(2+)</name>
        <dbReference type="ChEBI" id="CHEBI:29105"/>
    </ligand>
</feature>
<dbReference type="EMBL" id="CP012752">
    <property type="protein sequence ID" value="ALG11203.1"/>
    <property type="molecule type" value="Genomic_DNA"/>
</dbReference>
<dbReference type="InterPro" id="IPR038366">
    <property type="entry name" value="Znf_CppX_C4_sf"/>
</dbReference>
<keyword evidence="1" id="KW-0862">Zinc</keyword>
<dbReference type="GO" id="GO:0046983">
    <property type="term" value="F:protein dimerization activity"/>
    <property type="evidence" value="ECO:0007669"/>
    <property type="project" value="UniProtKB-UniRule"/>
</dbReference>
<dbReference type="GO" id="GO:0051082">
    <property type="term" value="F:unfolded protein binding"/>
    <property type="evidence" value="ECO:0007669"/>
    <property type="project" value="UniProtKB-UniRule"/>
</dbReference>
<dbReference type="STRING" id="860235.AOZ06_33850"/>
<feature type="domain" description="ClpX-type ZB" evidence="2">
    <location>
        <begin position="4"/>
        <end position="57"/>
    </location>
</feature>
<dbReference type="GO" id="GO:0006457">
    <property type="term" value="P:protein folding"/>
    <property type="evidence" value="ECO:0007669"/>
    <property type="project" value="UniProtKB-UniRule"/>
</dbReference>
<proteinExistence type="inferred from homology"/>
<dbReference type="AlphaFoldDB" id="A0A0N9I5L9"/>
<dbReference type="PROSITE" id="PS51902">
    <property type="entry name" value="CLPX_ZB"/>
    <property type="match status" value="1"/>
</dbReference>
<dbReference type="Proteomes" id="UP000063699">
    <property type="component" value="Chromosome"/>
</dbReference>
<evidence type="ECO:0000256" key="1">
    <source>
        <dbReference type="PROSITE-ProRule" id="PRU01250"/>
    </source>
</evidence>